<name>A0ACC0Q4D7_RHOML</name>
<proteinExistence type="predicted"/>
<gene>
    <name evidence="1" type="ORF">RHMOL_Rhmol01G0186100</name>
</gene>
<comment type="caution">
    <text evidence="1">The sequence shown here is derived from an EMBL/GenBank/DDBJ whole genome shotgun (WGS) entry which is preliminary data.</text>
</comment>
<dbReference type="Proteomes" id="UP001062846">
    <property type="component" value="Chromosome 1"/>
</dbReference>
<reference evidence="1" key="1">
    <citation type="submission" date="2022-02" db="EMBL/GenBank/DDBJ databases">
        <title>Plant Genome Project.</title>
        <authorList>
            <person name="Zhang R.-G."/>
        </authorList>
    </citation>
    <scope>NUCLEOTIDE SEQUENCE</scope>
    <source>
        <strain evidence="1">AT1</strain>
    </source>
</reference>
<keyword evidence="2" id="KW-1185">Reference proteome</keyword>
<sequence length="139" mass="15370">MSSKSSLLVFLLCISFHACNARRLGAISPKIPAKKSIVSNKNEEKGSHVETPVSTKLKPSLPEQTRVDDKNHDRKPMSPEAGEMKKHKGVREIRSPPQPAQSPLSEYTWRLPHGMPSGQNQPGFNLDYAPPETHPPVSN</sequence>
<evidence type="ECO:0000313" key="1">
    <source>
        <dbReference type="EMBL" id="KAI8572281.1"/>
    </source>
</evidence>
<dbReference type="EMBL" id="CM046388">
    <property type="protein sequence ID" value="KAI8572281.1"/>
    <property type="molecule type" value="Genomic_DNA"/>
</dbReference>
<evidence type="ECO:0000313" key="2">
    <source>
        <dbReference type="Proteomes" id="UP001062846"/>
    </source>
</evidence>
<protein>
    <submittedName>
        <fullName evidence="1">Uncharacterized protein</fullName>
    </submittedName>
</protein>
<organism evidence="1 2">
    <name type="scientific">Rhododendron molle</name>
    <name type="common">Chinese azalea</name>
    <name type="synonym">Azalea mollis</name>
    <dbReference type="NCBI Taxonomy" id="49168"/>
    <lineage>
        <taxon>Eukaryota</taxon>
        <taxon>Viridiplantae</taxon>
        <taxon>Streptophyta</taxon>
        <taxon>Embryophyta</taxon>
        <taxon>Tracheophyta</taxon>
        <taxon>Spermatophyta</taxon>
        <taxon>Magnoliopsida</taxon>
        <taxon>eudicotyledons</taxon>
        <taxon>Gunneridae</taxon>
        <taxon>Pentapetalae</taxon>
        <taxon>asterids</taxon>
        <taxon>Ericales</taxon>
        <taxon>Ericaceae</taxon>
        <taxon>Ericoideae</taxon>
        <taxon>Rhodoreae</taxon>
        <taxon>Rhododendron</taxon>
    </lineage>
</organism>
<accession>A0ACC0Q4D7</accession>